<reference evidence="2 3" key="1">
    <citation type="submission" date="2018-03" db="EMBL/GenBank/DDBJ databases">
        <title>First report of an OXA-48+CTX-M-M-producing Kluyvera ascorbata clone recovered from patients admitted in a University Hospital in Madrid, Spain.</title>
        <authorList>
            <person name="Hernandez-Garcia M."/>
            <person name="Leon-Sampedro R."/>
            <person name="Perez-Viso B."/>
            <person name="Morosini M.I."/>
            <person name="Lopez-Fresnena N."/>
            <person name="Coque T.M."/>
            <person name="Bonten M."/>
            <person name="Malhotra-Kumar S."/>
            <person name="Ruiz-Garbajosa P."/>
            <person name="Canton R."/>
        </authorList>
    </citation>
    <scope>NUCLEOTIDE SEQUENCE [LARGE SCALE GENOMIC DNA]</scope>
    <source>
        <strain evidence="2 3">KA2</strain>
    </source>
</reference>
<sequence>MTFTRTYAPDIDQTFQQGGRGGTAEPFQNQPYAPGEAGGAAGRQSAAKGDFDGITLTDHPVYGKAAGHNRDHLSGEWVVEAGAVSVRSRVSAAEAANKWEQAVASAVAAGKP</sequence>
<accession>A0A2T2XV76</accession>
<evidence type="ECO:0000256" key="1">
    <source>
        <dbReference type="SAM" id="MobiDB-lite"/>
    </source>
</evidence>
<evidence type="ECO:0000313" key="3">
    <source>
        <dbReference type="Proteomes" id="UP000240892"/>
    </source>
</evidence>
<gene>
    <name evidence="2" type="ORF">C8256_24700</name>
</gene>
<comment type="caution">
    <text evidence="2">The sequence shown here is derived from an EMBL/GenBank/DDBJ whole genome shotgun (WGS) entry which is preliminary data.</text>
</comment>
<keyword evidence="3" id="KW-1185">Reference proteome</keyword>
<dbReference type="RefSeq" id="WP_045409937.1">
    <property type="nucleotide sequence ID" value="NZ_CABMMU010000043.1"/>
</dbReference>
<dbReference type="Proteomes" id="UP000240892">
    <property type="component" value="Unassembled WGS sequence"/>
</dbReference>
<dbReference type="EMBL" id="PYHO01000043">
    <property type="protein sequence ID" value="PSR44166.1"/>
    <property type="molecule type" value="Genomic_DNA"/>
</dbReference>
<protein>
    <submittedName>
        <fullName evidence="2">Uncharacterized protein</fullName>
    </submittedName>
</protein>
<dbReference type="AlphaFoldDB" id="A0A2T2XV76"/>
<organism evidence="2 3">
    <name type="scientific">Kluyvera genomosp. 2</name>
    <dbReference type="NCBI Taxonomy" id="2774054"/>
    <lineage>
        <taxon>Bacteria</taxon>
        <taxon>Pseudomonadati</taxon>
        <taxon>Pseudomonadota</taxon>
        <taxon>Gammaproteobacteria</taxon>
        <taxon>Enterobacterales</taxon>
        <taxon>Enterobacteriaceae</taxon>
        <taxon>Kluyvera</taxon>
    </lineage>
</organism>
<proteinExistence type="predicted"/>
<evidence type="ECO:0000313" key="2">
    <source>
        <dbReference type="EMBL" id="PSR44166.1"/>
    </source>
</evidence>
<name>A0A2T2XV76_9ENTR</name>
<feature type="region of interest" description="Disordered" evidence="1">
    <location>
        <begin position="1"/>
        <end position="54"/>
    </location>
</feature>